<dbReference type="PANTHER" id="PTHR12777">
    <property type="entry name" value="SMALL NUCLEAR RIBONUCLEOPROTEIN SM D2"/>
    <property type="match status" value="1"/>
</dbReference>
<reference evidence="13 15" key="2">
    <citation type="submission" date="2018-11" db="EMBL/GenBank/DDBJ databases">
        <authorList>
            <consortium name="Pathogen Informatics"/>
        </authorList>
    </citation>
    <scope>NUCLEOTIDE SEQUENCE [LARGE SCALE GENOMIC DNA]</scope>
</reference>
<evidence type="ECO:0000256" key="4">
    <source>
        <dbReference type="ARBA" id="ARBA00022490"/>
    </source>
</evidence>
<gene>
    <name evidence="13" type="ORF">DME_LOCUS6175</name>
</gene>
<dbReference type="GO" id="GO:0000398">
    <property type="term" value="P:mRNA splicing, via spliceosome"/>
    <property type="evidence" value="ECO:0007669"/>
    <property type="project" value="UniProtKB-ARBA"/>
</dbReference>
<evidence type="ECO:0000313" key="15">
    <source>
        <dbReference type="Proteomes" id="UP000274756"/>
    </source>
</evidence>
<keyword evidence="15" id="KW-1185">Reference proteome</keyword>
<evidence type="ECO:0000256" key="10">
    <source>
        <dbReference type="RuleBase" id="RU365051"/>
    </source>
</evidence>
<evidence type="ECO:0000256" key="7">
    <source>
        <dbReference type="ARBA" id="ARBA00023187"/>
    </source>
</evidence>
<keyword evidence="5 10" id="KW-0507">mRNA processing</keyword>
<feature type="domain" description="Sm" evidence="12">
    <location>
        <begin position="29"/>
        <end position="115"/>
    </location>
</feature>
<dbReference type="Pfam" id="PF01423">
    <property type="entry name" value="LSM"/>
    <property type="match status" value="1"/>
</dbReference>
<dbReference type="SMART" id="SM00651">
    <property type="entry name" value="Sm"/>
    <property type="match status" value="1"/>
</dbReference>
<protein>
    <recommendedName>
        <fullName evidence="10">Small nuclear ribonucleoprotein Sm D2</fullName>
        <shortName evidence="10">Sm-D2</shortName>
    </recommendedName>
    <alternativeName>
        <fullName evidence="10">snRNP core protein D2</fullName>
    </alternativeName>
</protein>
<evidence type="ECO:0000256" key="6">
    <source>
        <dbReference type="ARBA" id="ARBA00022728"/>
    </source>
</evidence>
<reference evidence="16" key="1">
    <citation type="submission" date="2017-02" db="UniProtKB">
        <authorList>
            <consortium name="WormBaseParasite"/>
        </authorList>
    </citation>
    <scope>IDENTIFICATION</scope>
</reference>
<dbReference type="EMBL" id="UYYG01001154">
    <property type="protein sequence ID" value="VDN56202.1"/>
    <property type="molecule type" value="Genomic_DNA"/>
</dbReference>
<comment type="similarity">
    <text evidence="3 10">Belongs to the snRNP core protein family.</text>
</comment>
<dbReference type="AlphaFoldDB" id="A0A0N4U4T4"/>
<dbReference type="GO" id="GO:0005689">
    <property type="term" value="C:U12-type spliceosomal complex"/>
    <property type="evidence" value="ECO:0007669"/>
    <property type="project" value="UniProtKB-ARBA"/>
</dbReference>
<accession>A0A0N4U4T4</accession>
<evidence type="ECO:0000256" key="2">
    <source>
        <dbReference type="ARBA" id="ARBA00004514"/>
    </source>
</evidence>
<dbReference type="GO" id="GO:0003723">
    <property type="term" value="F:RNA binding"/>
    <property type="evidence" value="ECO:0007669"/>
    <property type="project" value="InterPro"/>
</dbReference>
<feature type="compositionally biased region" description="Basic and acidic residues" evidence="11">
    <location>
        <begin position="7"/>
        <end position="22"/>
    </location>
</feature>
<comment type="subcellular location">
    <subcellularLocation>
        <location evidence="2">Cytoplasm</location>
        <location evidence="2">Cytosol</location>
    </subcellularLocation>
    <subcellularLocation>
        <location evidence="1 10">Nucleus</location>
    </subcellularLocation>
</comment>
<evidence type="ECO:0000256" key="3">
    <source>
        <dbReference type="ARBA" id="ARBA00008146"/>
    </source>
</evidence>
<keyword evidence="9 10" id="KW-0687">Ribonucleoprotein</keyword>
<dbReference type="InterPro" id="IPR047575">
    <property type="entry name" value="Sm"/>
</dbReference>
<dbReference type="OrthoDB" id="437526at2759"/>
<evidence type="ECO:0000256" key="9">
    <source>
        <dbReference type="ARBA" id="ARBA00023274"/>
    </source>
</evidence>
<dbReference type="WBParaSite" id="DME_0000181501-mRNA-1">
    <property type="protein sequence ID" value="DME_0000181501-mRNA-1"/>
    <property type="gene ID" value="DME_0000181501"/>
</dbReference>
<evidence type="ECO:0000313" key="16">
    <source>
        <dbReference type="WBParaSite" id="DME_0000181501-mRNA-1"/>
    </source>
</evidence>
<dbReference type="STRING" id="318479.A0A0N4U4T4"/>
<dbReference type="GO" id="GO:0097525">
    <property type="term" value="C:spliceosomal snRNP complex"/>
    <property type="evidence" value="ECO:0007669"/>
    <property type="project" value="UniProtKB-ARBA"/>
</dbReference>
<keyword evidence="4" id="KW-0963">Cytoplasm</keyword>
<keyword evidence="8 10" id="KW-0539">Nucleus</keyword>
<keyword evidence="6" id="KW-0747">Spliceosome</keyword>
<dbReference type="CDD" id="cd01720">
    <property type="entry name" value="Sm_D2"/>
    <property type="match status" value="1"/>
</dbReference>
<proteinExistence type="inferred from homology"/>
<dbReference type="InterPro" id="IPR010920">
    <property type="entry name" value="LSM_dom_sf"/>
</dbReference>
<dbReference type="Proteomes" id="UP000038040">
    <property type="component" value="Unplaced"/>
</dbReference>
<dbReference type="SUPFAM" id="SSF50182">
    <property type="entry name" value="Sm-like ribonucleoproteins"/>
    <property type="match status" value="1"/>
</dbReference>
<dbReference type="Gene3D" id="2.30.30.100">
    <property type="match status" value="1"/>
</dbReference>
<dbReference type="GO" id="GO:0005829">
    <property type="term" value="C:cytosol"/>
    <property type="evidence" value="ECO:0007669"/>
    <property type="project" value="UniProtKB-SubCell"/>
</dbReference>
<keyword evidence="7 10" id="KW-0508">mRNA splicing</keyword>
<dbReference type="Proteomes" id="UP000274756">
    <property type="component" value="Unassembled WGS sequence"/>
</dbReference>
<dbReference type="InterPro" id="IPR027248">
    <property type="entry name" value="Sm_D2"/>
</dbReference>
<evidence type="ECO:0000256" key="1">
    <source>
        <dbReference type="ARBA" id="ARBA00004123"/>
    </source>
</evidence>
<organism evidence="14 16">
    <name type="scientific">Dracunculus medinensis</name>
    <name type="common">Guinea worm</name>
    <dbReference type="NCBI Taxonomy" id="318479"/>
    <lineage>
        <taxon>Eukaryota</taxon>
        <taxon>Metazoa</taxon>
        <taxon>Ecdysozoa</taxon>
        <taxon>Nematoda</taxon>
        <taxon>Chromadorea</taxon>
        <taxon>Rhabditida</taxon>
        <taxon>Spirurina</taxon>
        <taxon>Dracunculoidea</taxon>
        <taxon>Dracunculidae</taxon>
        <taxon>Dracunculus</taxon>
    </lineage>
</organism>
<evidence type="ECO:0000313" key="13">
    <source>
        <dbReference type="EMBL" id="VDN56202.1"/>
    </source>
</evidence>
<sequence>MAALNRPRSEMTQEELQEKEQHEFEVGPLSILTRSVRNNAQVLISCRNNRKLLGRIKAFDRHCNMVLENVQEMYCVPAIKGKGQKKSKSVEKSVNIPKLFLRGDSVILIVQNPSAPAPV</sequence>
<dbReference type="InterPro" id="IPR001163">
    <property type="entry name" value="Sm_dom_euk/arc"/>
</dbReference>
<name>A0A0N4U4T4_DRAME</name>
<dbReference type="FunFam" id="2.30.30.100:FF:000069">
    <property type="entry name" value="Small nuclear ribonucleoprotein Sm D2"/>
    <property type="match status" value="1"/>
</dbReference>
<evidence type="ECO:0000256" key="5">
    <source>
        <dbReference type="ARBA" id="ARBA00022664"/>
    </source>
</evidence>
<feature type="region of interest" description="Disordered" evidence="11">
    <location>
        <begin position="1"/>
        <end position="22"/>
    </location>
</feature>
<evidence type="ECO:0000259" key="12">
    <source>
        <dbReference type="PROSITE" id="PS52002"/>
    </source>
</evidence>
<dbReference type="PROSITE" id="PS52002">
    <property type="entry name" value="SM"/>
    <property type="match status" value="1"/>
</dbReference>
<evidence type="ECO:0000313" key="14">
    <source>
        <dbReference type="Proteomes" id="UP000038040"/>
    </source>
</evidence>
<evidence type="ECO:0000256" key="8">
    <source>
        <dbReference type="ARBA" id="ARBA00023242"/>
    </source>
</evidence>
<evidence type="ECO:0000256" key="11">
    <source>
        <dbReference type="SAM" id="MobiDB-lite"/>
    </source>
</evidence>